<keyword evidence="1" id="KW-0812">Transmembrane</keyword>
<dbReference type="Proteomes" id="UP000190911">
    <property type="component" value="Chromosome I"/>
</dbReference>
<gene>
    <name evidence="2" type="ORF">SAMN05878437_1813</name>
</gene>
<dbReference type="AlphaFoldDB" id="A0A1M7H0J1"/>
<keyword evidence="1" id="KW-1133">Transmembrane helix</keyword>
<organism evidence="2 3">
    <name type="scientific">Vreelandella subglaciescola</name>
    <dbReference type="NCBI Taxonomy" id="29571"/>
    <lineage>
        <taxon>Bacteria</taxon>
        <taxon>Pseudomonadati</taxon>
        <taxon>Pseudomonadota</taxon>
        <taxon>Gammaproteobacteria</taxon>
        <taxon>Oceanospirillales</taxon>
        <taxon>Halomonadaceae</taxon>
        <taxon>Vreelandella</taxon>
    </lineage>
</organism>
<dbReference type="EMBL" id="LT670847">
    <property type="protein sequence ID" value="SHM21647.1"/>
    <property type="molecule type" value="Genomic_DNA"/>
</dbReference>
<protein>
    <submittedName>
        <fullName evidence="2">Uncharacterized protein</fullName>
    </submittedName>
</protein>
<dbReference type="RefSeq" id="WP_079553039.1">
    <property type="nucleotide sequence ID" value="NZ_LT670847.1"/>
</dbReference>
<dbReference type="InParanoid" id="A0A1M7H0J1"/>
<name>A0A1M7H0J1_9GAMM</name>
<evidence type="ECO:0000256" key="1">
    <source>
        <dbReference type="SAM" id="Phobius"/>
    </source>
</evidence>
<dbReference type="OrthoDB" id="5917490at2"/>
<evidence type="ECO:0000313" key="2">
    <source>
        <dbReference type="EMBL" id="SHM21647.1"/>
    </source>
</evidence>
<keyword evidence="3" id="KW-1185">Reference proteome</keyword>
<feature type="transmembrane region" description="Helical" evidence="1">
    <location>
        <begin position="15"/>
        <end position="35"/>
    </location>
</feature>
<dbReference type="STRING" id="29571.SAMN05878437_1813"/>
<evidence type="ECO:0000313" key="3">
    <source>
        <dbReference type="Proteomes" id="UP000190911"/>
    </source>
</evidence>
<reference evidence="2 3" key="1">
    <citation type="submission" date="2016-11" db="EMBL/GenBank/DDBJ databases">
        <authorList>
            <person name="Jaros S."/>
            <person name="Januszkiewicz K."/>
            <person name="Wedrychowicz H."/>
        </authorList>
    </citation>
    <scope>NUCLEOTIDE SEQUENCE [LARGE SCALE GENOMIC DNA]</scope>
    <source>
        <strain evidence="2 3">ACAM 12</strain>
    </source>
</reference>
<accession>A0A1M7H0J1</accession>
<proteinExistence type="predicted"/>
<keyword evidence="1" id="KW-0472">Membrane</keyword>
<sequence length="167" mass="18098">MKQTPDPADGARFPVLRVLILVTGIALAAFSWYALSNWLRSDDDVTWYPPTQECNLHQGACSTALGDNGRLALQVPVSGRIQALERLPLTVEVEGVNAQAAAVDFIGRGMDMGLNHFPLQAAGQGQFSGQGQVGVCTQDIMPWRARVILDTPDGRIGSWFDFDVARS</sequence>